<comment type="caution">
    <text evidence="1">The sequence shown here is derived from an EMBL/GenBank/DDBJ whole genome shotgun (WGS) entry which is preliminary data.</text>
</comment>
<evidence type="ECO:0000313" key="1">
    <source>
        <dbReference type="EMBL" id="OQV12339.1"/>
    </source>
</evidence>
<dbReference type="Proteomes" id="UP000192578">
    <property type="component" value="Unassembled WGS sequence"/>
</dbReference>
<reference evidence="2" key="1">
    <citation type="submission" date="2017-01" db="EMBL/GenBank/DDBJ databases">
        <title>Comparative genomics of anhydrobiosis in the tardigrade Hypsibius dujardini.</title>
        <authorList>
            <person name="Yoshida Y."/>
            <person name="Koutsovoulos G."/>
            <person name="Laetsch D."/>
            <person name="Stevens L."/>
            <person name="Kumar S."/>
            <person name="Horikawa D."/>
            <person name="Ishino K."/>
            <person name="Komine S."/>
            <person name="Tomita M."/>
            <person name="Blaxter M."/>
            <person name="Arakawa K."/>
        </authorList>
    </citation>
    <scope>NUCLEOTIDE SEQUENCE [LARGE SCALE GENOMIC DNA]</scope>
    <source>
        <strain evidence="2">Z151</strain>
    </source>
</reference>
<name>A0A1W0WAV2_HYPEX</name>
<dbReference type="EMBL" id="MTYJ01000147">
    <property type="protein sequence ID" value="OQV12339.1"/>
    <property type="molecule type" value="Genomic_DNA"/>
</dbReference>
<organism evidence="1 2">
    <name type="scientific">Hypsibius exemplaris</name>
    <name type="common">Freshwater tardigrade</name>
    <dbReference type="NCBI Taxonomy" id="2072580"/>
    <lineage>
        <taxon>Eukaryota</taxon>
        <taxon>Metazoa</taxon>
        <taxon>Ecdysozoa</taxon>
        <taxon>Tardigrada</taxon>
        <taxon>Eutardigrada</taxon>
        <taxon>Parachela</taxon>
        <taxon>Hypsibioidea</taxon>
        <taxon>Hypsibiidae</taxon>
        <taxon>Hypsibius</taxon>
    </lineage>
</organism>
<evidence type="ECO:0000313" key="2">
    <source>
        <dbReference type="Proteomes" id="UP000192578"/>
    </source>
</evidence>
<accession>A0A1W0WAV2</accession>
<proteinExistence type="predicted"/>
<dbReference type="AlphaFoldDB" id="A0A1W0WAV2"/>
<keyword evidence="2" id="KW-1185">Reference proteome</keyword>
<protein>
    <submittedName>
        <fullName evidence="1">Uncharacterized protein</fullName>
    </submittedName>
</protein>
<sequence length="143" mass="16052">MPLSILRCFQSPTTQNISYTEHKPFQRPSKSCSPSPDTPQDFSIHSFRRGATIFASIVGIFDDLIKAQGTWRSTCDQRVINRDAELREQFAVLLKNAVTASLSCSFGFWVFGVIWPSQRPKFAFGIDNANKDGASVWESRTEG</sequence>
<gene>
    <name evidence="1" type="ORF">BV898_13367</name>
</gene>